<evidence type="ECO:0000313" key="3">
    <source>
        <dbReference type="Proteomes" id="UP000050761"/>
    </source>
</evidence>
<evidence type="ECO:0000313" key="4">
    <source>
        <dbReference type="WBParaSite" id="HPBE_0001895901-mRNA-1"/>
    </source>
</evidence>
<feature type="compositionally biased region" description="Basic and acidic residues" evidence="1">
    <location>
        <begin position="70"/>
        <end position="87"/>
    </location>
</feature>
<accession>A0A3P8AGT3</accession>
<proteinExistence type="predicted"/>
<organism evidence="3 4">
    <name type="scientific">Heligmosomoides polygyrus</name>
    <name type="common">Parasitic roundworm</name>
    <dbReference type="NCBI Taxonomy" id="6339"/>
    <lineage>
        <taxon>Eukaryota</taxon>
        <taxon>Metazoa</taxon>
        <taxon>Ecdysozoa</taxon>
        <taxon>Nematoda</taxon>
        <taxon>Chromadorea</taxon>
        <taxon>Rhabditida</taxon>
        <taxon>Rhabditina</taxon>
        <taxon>Rhabditomorpha</taxon>
        <taxon>Strongyloidea</taxon>
        <taxon>Heligmosomidae</taxon>
        <taxon>Heligmosomoides</taxon>
    </lineage>
</organism>
<gene>
    <name evidence="2" type="ORF">HPBE_LOCUS18958</name>
</gene>
<evidence type="ECO:0000256" key="1">
    <source>
        <dbReference type="SAM" id="MobiDB-lite"/>
    </source>
</evidence>
<sequence>MKAGTLCRTTTVWSQKIEKKGSRGHIVVVRRPVACRTQHYPMLNGKLYPREMRNRSLLLLYPAATASLSEHLDPEDRSSSSRYKLLEPEEVMPTSCDE</sequence>
<feature type="region of interest" description="Disordered" evidence="1">
    <location>
        <begin position="69"/>
        <end position="98"/>
    </location>
</feature>
<reference evidence="2 3" key="1">
    <citation type="submission" date="2018-11" db="EMBL/GenBank/DDBJ databases">
        <authorList>
            <consortium name="Pathogen Informatics"/>
        </authorList>
    </citation>
    <scope>NUCLEOTIDE SEQUENCE [LARGE SCALE GENOMIC DNA]</scope>
</reference>
<dbReference type="EMBL" id="UZAH01031032">
    <property type="protein sequence ID" value="VDP13507.1"/>
    <property type="molecule type" value="Genomic_DNA"/>
</dbReference>
<evidence type="ECO:0000313" key="2">
    <source>
        <dbReference type="EMBL" id="VDP13507.1"/>
    </source>
</evidence>
<dbReference type="WBParaSite" id="HPBE_0001895901-mRNA-1">
    <property type="protein sequence ID" value="HPBE_0001895901-mRNA-1"/>
    <property type="gene ID" value="HPBE_0001895901"/>
</dbReference>
<name>A0A183GAC6_HELPZ</name>
<reference evidence="4" key="2">
    <citation type="submission" date="2019-09" db="UniProtKB">
        <authorList>
            <consortium name="WormBaseParasite"/>
        </authorList>
    </citation>
    <scope>IDENTIFICATION</scope>
</reference>
<accession>A0A183GAC6</accession>
<protein>
    <submittedName>
        <fullName evidence="2 4">Uncharacterized protein</fullName>
    </submittedName>
</protein>
<dbReference type="Proteomes" id="UP000050761">
    <property type="component" value="Unassembled WGS sequence"/>
</dbReference>
<keyword evidence="3" id="KW-1185">Reference proteome</keyword>
<dbReference type="AlphaFoldDB" id="A0A183GAC6"/>